<dbReference type="InterPro" id="IPR014189">
    <property type="entry name" value="Quinone_OxRdtase_PIG3"/>
</dbReference>
<dbReference type="GO" id="GO:0016651">
    <property type="term" value="F:oxidoreductase activity, acting on NAD(P)H"/>
    <property type="evidence" value="ECO:0007669"/>
    <property type="project" value="TreeGrafter"/>
</dbReference>
<feature type="domain" description="Enoyl reductase (ER)" evidence="3">
    <location>
        <begin position="10"/>
        <end position="329"/>
    </location>
</feature>
<gene>
    <name evidence="4" type="ORF">SAMN04487995_3696</name>
</gene>
<name>A0A1H6WQE8_9BACT</name>
<reference evidence="4 5" key="1">
    <citation type="submission" date="2016-10" db="EMBL/GenBank/DDBJ databases">
        <authorList>
            <person name="de Groot N.N."/>
        </authorList>
    </citation>
    <scope>NUCLEOTIDE SEQUENCE [LARGE SCALE GENOMIC DNA]</scope>
    <source>
        <strain evidence="4 5">DSM 19938</strain>
    </source>
</reference>
<dbReference type="GO" id="GO:0070402">
    <property type="term" value="F:NADPH binding"/>
    <property type="evidence" value="ECO:0007669"/>
    <property type="project" value="TreeGrafter"/>
</dbReference>
<keyword evidence="5" id="KW-1185">Reference proteome</keyword>
<sequence>MKAVVITKPGGPEVLVVEDRPLAVLKADEVLIKVHAAGVNRPDVFQRKGNYPPPPSAPQDIPGLEVAGTIEELGASVSGWKVGDAVCALLAGGGYAAYVAVNAEHCLPVPKDFNFVEAASLPETIFTVWHNVFQRGKLKKGENFLVHGGSSGIGITAIQLAKAFGARVFATAGSQEKCEACIELGADLCINYKEQNFEEVLKNEGVDVILDMIGGDYIPKNIRLLNVEGRLVFINTMKGSKVKHAHGEPSDDVDFSLVMKNRLTITGSTLRNRDMIFKTALTKDILENVWPLMETGHFMPVVFKIFPMSEAAKAHELMESSDHIGKIVLTN</sequence>
<dbReference type="STRING" id="408657.SAMN04487995_3696"/>
<dbReference type="CDD" id="cd05276">
    <property type="entry name" value="p53_inducible_oxidoreductase"/>
    <property type="match status" value="1"/>
</dbReference>
<dbReference type="Gene3D" id="3.90.180.10">
    <property type="entry name" value="Medium-chain alcohol dehydrogenases, catalytic domain"/>
    <property type="match status" value="1"/>
</dbReference>
<dbReference type="SMART" id="SM00829">
    <property type="entry name" value="PKS_ER"/>
    <property type="match status" value="1"/>
</dbReference>
<dbReference type="Pfam" id="PF08240">
    <property type="entry name" value="ADH_N"/>
    <property type="match status" value="1"/>
</dbReference>
<evidence type="ECO:0000313" key="4">
    <source>
        <dbReference type="EMBL" id="SEJ19251.1"/>
    </source>
</evidence>
<evidence type="ECO:0000256" key="1">
    <source>
        <dbReference type="ARBA" id="ARBA00022857"/>
    </source>
</evidence>
<evidence type="ECO:0000256" key="2">
    <source>
        <dbReference type="ARBA" id="ARBA00023002"/>
    </source>
</evidence>
<keyword evidence="1" id="KW-0521">NADP</keyword>
<dbReference type="InterPro" id="IPR013154">
    <property type="entry name" value="ADH-like_N"/>
</dbReference>
<dbReference type="Pfam" id="PF13602">
    <property type="entry name" value="ADH_zinc_N_2"/>
    <property type="match status" value="1"/>
</dbReference>
<dbReference type="Proteomes" id="UP000199532">
    <property type="component" value="Unassembled WGS sequence"/>
</dbReference>
<dbReference type="SUPFAM" id="SSF50129">
    <property type="entry name" value="GroES-like"/>
    <property type="match status" value="1"/>
</dbReference>
<evidence type="ECO:0000259" key="3">
    <source>
        <dbReference type="SMART" id="SM00829"/>
    </source>
</evidence>
<proteinExistence type="predicted"/>
<dbReference type="EMBL" id="FNXY01000005">
    <property type="protein sequence ID" value="SEJ19251.1"/>
    <property type="molecule type" value="Genomic_DNA"/>
</dbReference>
<accession>A0A1H6WQE8</accession>
<keyword evidence="2" id="KW-0560">Oxidoreductase</keyword>
<organism evidence="4 5">
    <name type="scientific">Dyadobacter koreensis</name>
    <dbReference type="NCBI Taxonomy" id="408657"/>
    <lineage>
        <taxon>Bacteria</taxon>
        <taxon>Pseudomonadati</taxon>
        <taxon>Bacteroidota</taxon>
        <taxon>Cytophagia</taxon>
        <taxon>Cytophagales</taxon>
        <taxon>Spirosomataceae</taxon>
        <taxon>Dyadobacter</taxon>
    </lineage>
</organism>
<dbReference type="InterPro" id="IPR011032">
    <property type="entry name" value="GroES-like_sf"/>
</dbReference>
<protein>
    <submittedName>
        <fullName evidence="4">Putative NAD(P)H quinone oxidoreductase, PIG3 family</fullName>
    </submittedName>
</protein>
<dbReference type="PANTHER" id="PTHR48106:SF8">
    <property type="entry name" value="OS02G0805600 PROTEIN"/>
    <property type="match status" value="1"/>
</dbReference>
<dbReference type="RefSeq" id="WP_090337662.1">
    <property type="nucleotide sequence ID" value="NZ_FNXY01000005.1"/>
</dbReference>
<evidence type="ECO:0000313" key="5">
    <source>
        <dbReference type="Proteomes" id="UP000199532"/>
    </source>
</evidence>
<dbReference type="SUPFAM" id="SSF51735">
    <property type="entry name" value="NAD(P)-binding Rossmann-fold domains"/>
    <property type="match status" value="1"/>
</dbReference>
<dbReference type="Gene3D" id="3.40.50.720">
    <property type="entry name" value="NAD(P)-binding Rossmann-like Domain"/>
    <property type="match status" value="1"/>
</dbReference>
<dbReference type="InterPro" id="IPR020843">
    <property type="entry name" value="ER"/>
</dbReference>
<dbReference type="OrthoDB" id="9787435at2"/>
<dbReference type="NCBIfam" id="TIGR02824">
    <property type="entry name" value="quinone_pig3"/>
    <property type="match status" value="1"/>
</dbReference>
<dbReference type="PANTHER" id="PTHR48106">
    <property type="entry name" value="QUINONE OXIDOREDUCTASE PIG3-RELATED"/>
    <property type="match status" value="1"/>
</dbReference>
<dbReference type="InterPro" id="IPR036291">
    <property type="entry name" value="NAD(P)-bd_dom_sf"/>
</dbReference>
<dbReference type="AlphaFoldDB" id="A0A1H6WQE8"/>